<keyword evidence="3" id="KW-1185">Reference proteome</keyword>
<dbReference type="HOGENOM" id="CLU_1244232_0_0_4"/>
<dbReference type="Proteomes" id="UP000004105">
    <property type="component" value="Unassembled WGS sequence"/>
</dbReference>
<evidence type="ECO:0000313" key="2">
    <source>
        <dbReference type="EMBL" id="EGF10888.1"/>
    </source>
</evidence>
<gene>
    <name evidence="2" type="ORF">HMPREF9123_1359</name>
</gene>
<reference evidence="2 3" key="1">
    <citation type="submission" date="2011-02" db="EMBL/GenBank/DDBJ databases">
        <authorList>
            <person name="Muzny D."/>
            <person name="Qin X."/>
            <person name="Deng J."/>
            <person name="Jiang H."/>
            <person name="Liu Y."/>
            <person name="Qu J."/>
            <person name="Song X.-Z."/>
            <person name="Zhang L."/>
            <person name="Thornton R."/>
            <person name="Coyle M."/>
            <person name="Francisco L."/>
            <person name="Jackson L."/>
            <person name="Javaid M."/>
            <person name="Korchina V."/>
            <person name="Kovar C."/>
            <person name="Mata R."/>
            <person name="Mathew T."/>
            <person name="Ngo R."/>
            <person name="Nguyen L."/>
            <person name="Nguyen N."/>
            <person name="Okwuonu G."/>
            <person name="Ongeri F."/>
            <person name="Pham C."/>
            <person name="Simmons D."/>
            <person name="Wilczek-Boney K."/>
            <person name="Hale W."/>
            <person name="Jakkamsetti A."/>
            <person name="Pham P."/>
            <person name="Ruth R."/>
            <person name="San Lucas F."/>
            <person name="Warren J."/>
            <person name="Zhang J."/>
            <person name="Zhao Z."/>
            <person name="Zhou C."/>
            <person name="Zhu D."/>
            <person name="Lee S."/>
            <person name="Bess C."/>
            <person name="Blankenburg K."/>
            <person name="Forbes L."/>
            <person name="Fu Q."/>
            <person name="Gubbala S."/>
            <person name="Hirani K."/>
            <person name="Jayaseelan J.C."/>
            <person name="Lara F."/>
            <person name="Munidasa M."/>
            <person name="Palculict T."/>
            <person name="Patil S."/>
            <person name="Pu L.-L."/>
            <person name="Saada N."/>
            <person name="Tang L."/>
            <person name="Weissenberger G."/>
            <person name="Zhu Y."/>
            <person name="Hemphill L."/>
            <person name="Shang Y."/>
            <person name="Youmans B."/>
            <person name="Ayvaz T."/>
            <person name="Ross M."/>
            <person name="Santibanez J."/>
            <person name="Aqrawi P."/>
            <person name="Gross S."/>
            <person name="Joshi V."/>
            <person name="Fowler G."/>
            <person name="Nazareth L."/>
            <person name="Reid J."/>
            <person name="Worley K."/>
            <person name="Petrosino J."/>
            <person name="Highlander S."/>
            <person name="Gibbs R."/>
        </authorList>
    </citation>
    <scope>NUCLEOTIDE SEQUENCE [LARGE SCALE GENOMIC DNA]</scope>
    <source>
        <strain evidence="2 3">ATCC BAA-1200</strain>
    </source>
</reference>
<dbReference type="AlphaFoldDB" id="F2BCD1"/>
<proteinExistence type="predicted"/>
<dbReference type="InterPro" id="IPR003018">
    <property type="entry name" value="GAF"/>
</dbReference>
<comment type="caution">
    <text evidence="2">The sequence shown here is derived from an EMBL/GenBank/DDBJ whole genome shotgun (WGS) entry which is preliminary data.</text>
</comment>
<evidence type="ECO:0000259" key="1">
    <source>
        <dbReference type="Pfam" id="PF13185"/>
    </source>
</evidence>
<evidence type="ECO:0000313" key="3">
    <source>
        <dbReference type="Proteomes" id="UP000004105"/>
    </source>
</evidence>
<name>F2BCD1_9NEIS</name>
<feature type="domain" description="GAF" evidence="1">
    <location>
        <begin position="75"/>
        <end position="198"/>
    </location>
</feature>
<dbReference type="EMBL" id="AFAY01000029">
    <property type="protein sequence ID" value="EGF10888.1"/>
    <property type="molecule type" value="Genomic_DNA"/>
</dbReference>
<sequence length="217" mass="22472">MEGAMSDSLIRDYLQTQGLKLAADGVRVAHLAAEAVVNFGQAEIDRSVLRGAEADARLPQNAETDALLRQVFMALDSVCSRTAARSAAVYALLPDAVLLRLAAQGRAVAELLAADDDAARRHLAARSAQSGWLNLAGDVPRWLECGDLLGAEHADSGSQAALPVCAASGRVLGVVYVESAQKNAFDEDALTQWVALALALAAPLGALAGGAGEAEDE</sequence>
<dbReference type="SUPFAM" id="SSF55781">
    <property type="entry name" value="GAF domain-like"/>
    <property type="match status" value="1"/>
</dbReference>
<dbReference type="InterPro" id="IPR029016">
    <property type="entry name" value="GAF-like_dom_sf"/>
</dbReference>
<dbReference type="OrthoDB" id="8613057at2"/>
<accession>F2BCD1</accession>
<dbReference type="Gene3D" id="3.30.450.40">
    <property type="match status" value="1"/>
</dbReference>
<dbReference type="Pfam" id="PF13185">
    <property type="entry name" value="GAF_2"/>
    <property type="match status" value="1"/>
</dbReference>
<protein>
    <recommendedName>
        <fullName evidence="1">GAF domain-containing protein</fullName>
    </recommendedName>
</protein>
<dbReference type="STRING" id="267212.GCA_001063965_01977"/>
<organism evidence="2 3">
    <name type="scientific">Neisseria bacilliformis ATCC BAA-1200</name>
    <dbReference type="NCBI Taxonomy" id="888742"/>
    <lineage>
        <taxon>Bacteria</taxon>
        <taxon>Pseudomonadati</taxon>
        <taxon>Pseudomonadota</taxon>
        <taxon>Betaproteobacteria</taxon>
        <taxon>Neisseriales</taxon>
        <taxon>Neisseriaceae</taxon>
        <taxon>Neisseria</taxon>
    </lineage>
</organism>